<dbReference type="Pfam" id="PF10686">
    <property type="entry name" value="YAcAr"/>
    <property type="match status" value="1"/>
</dbReference>
<sequence length="119" mass="12604">MRIIVTGGRGYGDAGTVERALRGHLPGPHTIVHGGAPGADRLAHSVARGLDWEVEPHPADWERHGRAAGLIRNQGMADMGADLCLAFPGGRGTADMVARAEAARIPVRRVPPREETPHA</sequence>
<evidence type="ECO:0000313" key="2">
    <source>
        <dbReference type="EMBL" id="MFC4869314.1"/>
    </source>
</evidence>
<dbReference type="Proteomes" id="UP001595858">
    <property type="component" value="Unassembled WGS sequence"/>
</dbReference>
<comment type="caution">
    <text evidence="2">The sequence shown here is derived from an EMBL/GenBank/DDBJ whole genome shotgun (WGS) entry which is preliminary data.</text>
</comment>
<organism evidence="2 3">
    <name type="scientific">Streptomonospora arabica</name>
    <dbReference type="NCBI Taxonomy" id="412417"/>
    <lineage>
        <taxon>Bacteria</taxon>
        <taxon>Bacillati</taxon>
        <taxon>Actinomycetota</taxon>
        <taxon>Actinomycetes</taxon>
        <taxon>Streptosporangiales</taxon>
        <taxon>Nocardiopsidaceae</taxon>
        <taxon>Streptomonospora</taxon>
    </lineage>
</organism>
<gene>
    <name evidence="2" type="ORF">ACFPCZ_21990</name>
</gene>
<dbReference type="RefSeq" id="WP_344142981.1">
    <property type="nucleotide sequence ID" value="NZ_BAAAQI010000006.1"/>
</dbReference>
<reference evidence="3" key="1">
    <citation type="journal article" date="2019" name="Int. J. Syst. Evol. Microbiol.">
        <title>The Global Catalogue of Microorganisms (GCM) 10K type strain sequencing project: providing services to taxonomists for standard genome sequencing and annotation.</title>
        <authorList>
            <consortium name="The Broad Institute Genomics Platform"/>
            <consortium name="The Broad Institute Genome Sequencing Center for Infectious Disease"/>
            <person name="Wu L."/>
            <person name="Ma J."/>
        </authorList>
    </citation>
    <scope>NUCLEOTIDE SEQUENCE [LARGE SCALE GENOMIC DNA]</scope>
    <source>
        <strain evidence="3">CGMCC 4.7304</strain>
    </source>
</reference>
<evidence type="ECO:0000259" key="1">
    <source>
        <dbReference type="Pfam" id="PF10686"/>
    </source>
</evidence>
<evidence type="ECO:0000313" key="3">
    <source>
        <dbReference type="Proteomes" id="UP001595858"/>
    </source>
</evidence>
<dbReference type="SUPFAM" id="SSF102405">
    <property type="entry name" value="MCP/YpsA-like"/>
    <property type="match status" value="1"/>
</dbReference>
<name>A0ABV9SSI4_9ACTN</name>
<feature type="domain" description="YspA cpYpsA-related SLOG" evidence="1">
    <location>
        <begin position="1"/>
        <end position="64"/>
    </location>
</feature>
<accession>A0ABV9SSI4</accession>
<dbReference type="InterPro" id="IPR019627">
    <property type="entry name" value="YAcAr"/>
</dbReference>
<proteinExistence type="predicted"/>
<dbReference type="EMBL" id="JBHSIY010000028">
    <property type="protein sequence ID" value="MFC4869314.1"/>
    <property type="molecule type" value="Genomic_DNA"/>
</dbReference>
<keyword evidence="3" id="KW-1185">Reference proteome</keyword>
<protein>
    <submittedName>
        <fullName evidence="2">DUF2493 domain-containing protein</fullName>
    </submittedName>
</protein>